<accession>A0A5J5F7T5</accession>
<proteinExistence type="predicted"/>
<organism evidence="3 4">
    <name type="scientific">Sphaerosporella brunnea</name>
    <dbReference type="NCBI Taxonomy" id="1250544"/>
    <lineage>
        <taxon>Eukaryota</taxon>
        <taxon>Fungi</taxon>
        <taxon>Dikarya</taxon>
        <taxon>Ascomycota</taxon>
        <taxon>Pezizomycotina</taxon>
        <taxon>Pezizomycetes</taxon>
        <taxon>Pezizales</taxon>
        <taxon>Pyronemataceae</taxon>
        <taxon>Sphaerosporella</taxon>
    </lineage>
</organism>
<evidence type="ECO:0000313" key="4">
    <source>
        <dbReference type="Proteomes" id="UP000326924"/>
    </source>
</evidence>
<evidence type="ECO:0000313" key="3">
    <source>
        <dbReference type="EMBL" id="KAA8913026.1"/>
    </source>
</evidence>
<dbReference type="InParanoid" id="A0A5J5F7T5"/>
<reference evidence="3 4" key="1">
    <citation type="submission" date="2019-09" db="EMBL/GenBank/DDBJ databases">
        <title>Draft genome of the ectomycorrhizal ascomycete Sphaerosporella brunnea.</title>
        <authorList>
            <consortium name="DOE Joint Genome Institute"/>
            <person name="Benucci G.M."/>
            <person name="Marozzi G."/>
            <person name="Antonielli L."/>
            <person name="Sanchez S."/>
            <person name="Marco P."/>
            <person name="Wang X."/>
            <person name="Falini L.B."/>
            <person name="Barry K."/>
            <person name="Haridas S."/>
            <person name="Lipzen A."/>
            <person name="Labutti K."/>
            <person name="Grigoriev I.V."/>
            <person name="Murat C."/>
            <person name="Martin F."/>
            <person name="Albertini E."/>
            <person name="Donnini D."/>
            <person name="Bonito G."/>
        </authorList>
    </citation>
    <scope>NUCLEOTIDE SEQUENCE [LARGE SCALE GENOMIC DNA]</scope>
    <source>
        <strain evidence="3 4">Sb_GMNB300</strain>
    </source>
</reference>
<comment type="caution">
    <text evidence="3">The sequence shown here is derived from an EMBL/GenBank/DDBJ whole genome shotgun (WGS) entry which is preliminary data.</text>
</comment>
<sequence>MFAMVLFMLWLVSRGVSCFALLCFADGFFYFRTQVRVPPHVLFLWLSACSQLVLGCGHIFPRVNRRFCW</sequence>
<keyword evidence="1" id="KW-0472">Membrane</keyword>
<dbReference type="AlphaFoldDB" id="A0A5J5F7T5"/>
<keyword evidence="1" id="KW-0812">Transmembrane</keyword>
<feature type="signal peptide" evidence="2">
    <location>
        <begin position="1"/>
        <end position="18"/>
    </location>
</feature>
<feature type="transmembrane region" description="Helical" evidence="1">
    <location>
        <begin position="41"/>
        <end position="60"/>
    </location>
</feature>
<keyword evidence="1" id="KW-1133">Transmembrane helix</keyword>
<protein>
    <recommendedName>
        <fullName evidence="5">Secreted protein</fullName>
    </recommendedName>
</protein>
<feature type="chain" id="PRO_5023927534" description="Secreted protein" evidence="2">
    <location>
        <begin position="19"/>
        <end position="69"/>
    </location>
</feature>
<keyword evidence="4" id="KW-1185">Reference proteome</keyword>
<evidence type="ECO:0000256" key="1">
    <source>
        <dbReference type="SAM" id="Phobius"/>
    </source>
</evidence>
<evidence type="ECO:0008006" key="5">
    <source>
        <dbReference type="Google" id="ProtNLM"/>
    </source>
</evidence>
<dbReference type="Proteomes" id="UP000326924">
    <property type="component" value="Unassembled WGS sequence"/>
</dbReference>
<dbReference type="EMBL" id="VXIS01000018">
    <property type="protein sequence ID" value="KAA8913026.1"/>
    <property type="molecule type" value="Genomic_DNA"/>
</dbReference>
<gene>
    <name evidence="3" type="ORF">FN846DRAFT_931508</name>
</gene>
<evidence type="ECO:0000256" key="2">
    <source>
        <dbReference type="SAM" id="SignalP"/>
    </source>
</evidence>
<name>A0A5J5F7T5_9PEZI</name>
<keyword evidence="2" id="KW-0732">Signal</keyword>